<dbReference type="Gene3D" id="1.10.10.10">
    <property type="entry name" value="Winged helix-like DNA-binding domain superfamily/Winged helix DNA-binding domain"/>
    <property type="match status" value="1"/>
</dbReference>
<dbReference type="OrthoDB" id="9802426at2"/>
<dbReference type="EMBL" id="RAXU01000026">
    <property type="protein sequence ID" value="RKG30877.1"/>
    <property type="molecule type" value="Genomic_DNA"/>
</dbReference>
<comment type="caution">
    <text evidence="12">The sequence shown here is derived from an EMBL/GenBank/DDBJ whole genome shotgun (WGS) entry which is preliminary data.</text>
</comment>
<dbReference type="InterPro" id="IPR001867">
    <property type="entry name" value="OmpR/PhoB-type_DNA-bd"/>
</dbReference>
<dbReference type="SMART" id="SM00448">
    <property type="entry name" value="REC"/>
    <property type="match status" value="1"/>
</dbReference>
<dbReference type="PROSITE" id="PS50110">
    <property type="entry name" value="RESPONSE_REGULATORY"/>
    <property type="match status" value="1"/>
</dbReference>
<proteinExistence type="predicted"/>
<keyword evidence="13" id="KW-1185">Reference proteome</keyword>
<keyword evidence="2" id="KW-0963">Cytoplasm</keyword>
<name>A0A3A8E7T9_9GAMM</name>
<dbReference type="CDD" id="cd17620">
    <property type="entry name" value="REC_OmpR_KdpE-like"/>
    <property type="match status" value="1"/>
</dbReference>
<feature type="DNA-binding region" description="OmpR/PhoB-type" evidence="9">
    <location>
        <begin position="134"/>
        <end position="234"/>
    </location>
</feature>
<evidence type="ECO:0000256" key="7">
    <source>
        <dbReference type="ARBA" id="ARBA00023163"/>
    </source>
</evidence>
<dbReference type="PANTHER" id="PTHR48111:SF50">
    <property type="entry name" value="KDP OPERON TRANSCRIPTIONAL REGULATORY PROTEIN KDPE"/>
    <property type="match status" value="1"/>
</dbReference>
<feature type="domain" description="OmpR/PhoB-type" evidence="11">
    <location>
        <begin position="134"/>
        <end position="234"/>
    </location>
</feature>
<organism evidence="12 13">
    <name type="scientific">Acinetobacter guerrae</name>
    <dbReference type="NCBI Taxonomy" id="1843371"/>
    <lineage>
        <taxon>Bacteria</taxon>
        <taxon>Pseudomonadati</taxon>
        <taxon>Pseudomonadota</taxon>
        <taxon>Gammaproteobacteria</taxon>
        <taxon>Moraxellales</taxon>
        <taxon>Moraxellaceae</taxon>
        <taxon>Acinetobacter</taxon>
    </lineage>
</organism>
<gene>
    <name evidence="12" type="ORF">D7V21_15090</name>
</gene>
<keyword evidence="5" id="KW-0805">Transcription regulation</keyword>
<dbReference type="PANTHER" id="PTHR48111">
    <property type="entry name" value="REGULATOR OF RPOS"/>
    <property type="match status" value="1"/>
</dbReference>
<keyword evidence="6 9" id="KW-0238">DNA-binding</keyword>
<feature type="domain" description="Response regulatory" evidence="10">
    <location>
        <begin position="12"/>
        <end position="125"/>
    </location>
</feature>
<dbReference type="Gene3D" id="3.40.50.2300">
    <property type="match status" value="1"/>
</dbReference>
<evidence type="ECO:0000256" key="8">
    <source>
        <dbReference type="PROSITE-ProRule" id="PRU00169"/>
    </source>
</evidence>
<dbReference type="GO" id="GO:0005829">
    <property type="term" value="C:cytosol"/>
    <property type="evidence" value="ECO:0007669"/>
    <property type="project" value="TreeGrafter"/>
</dbReference>
<dbReference type="PROSITE" id="PS51755">
    <property type="entry name" value="OMPR_PHOB"/>
    <property type="match status" value="1"/>
</dbReference>
<comment type="subcellular location">
    <subcellularLocation>
        <location evidence="1">Cytoplasm</location>
    </subcellularLocation>
</comment>
<evidence type="ECO:0000313" key="13">
    <source>
        <dbReference type="Proteomes" id="UP000269001"/>
    </source>
</evidence>
<dbReference type="InterPro" id="IPR036388">
    <property type="entry name" value="WH-like_DNA-bd_sf"/>
</dbReference>
<evidence type="ECO:0000259" key="10">
    <source>
        <dbReference type="PROSITE" id="PS50110"/>
    </source>
</evidence>
<dbReference type="GO" id="GO:0000156">
    <property type="term" value="F:phosphorelay response regulator activity"/>
    <property type="evidence" value="ECO:0007669"/>
    <property type="project" value="TreeGrafter"/>
</dbReference>
<dbReference type="GO" id="GO:0042802">
    <property type="term" value="F:identical protein binding"/>
    <property type="evidence" value="ECO:0007669"/>
    <property type="project" value="UniProtKB-ARBA"/>
</dbReference>
<dbReference type="SUPFAM" id="SSF52172">
    <property type="entry name" value="CheY-like"/>
    <property type="match status" value="1"/>
</dbReference>
<dbReference type="Gene3D" id="6.10.250.690">
    <property type="match status" value="1"/>
</dbReference>
<dbReference type="InterPro" id="IPR011006">
    <property type="entry name" value="CheY-like_superfamily"/>
</dbReference>
<keyword evidence="7" id="KW-0804">Transcription</keyword>
<evidence type="ECO:0000256" key="4">
    <source>
        <dbReference type="ARBA" id="ARBA00023012"/>
    </source>
</evidence>
<protein>
    <submittedName>
        <fullName evidence="12">Response regulator</fullName>
    </submittedName>
</protein>
<dbReference type="AlphaFoldDB" id="A0A3A8E7T9"/>
<dbReference type="GO" id="GO:0000987">
    <property type="term" value="F:cis-regulatory region sequence-specific DNA binding"/>
    <property type="evidence" value="ECO:0007669"/>
    <property type="project" value="UniProtKB-ARBA"/>
</dbReference>
<evidence type="ECO:0000256" key="2">
    <source>
        <dbReference type="ARBA" id="ARBA00022490"/>
    </source>
</evidence>
<dbReference type="InterPro" id="IPR039420">
    <property type="entry name" value="WalR-like"/>
</dbReference>
<feature type="modified residue" description="4-aspartylphosphate" evidence="8">
    <location>
        <position position="61"/>
    </location>
</feature>
<evidence type="ECO:0000256" key="3">
    <source>
        <dbReference type="ARBA" id="ARBA00022553"/>
    </source>
</evidence>
<reference evidence="12 13" key="1">
    <citation type="submission" date="2018-09" db="EMBL/GenBank/DDBJ databases">
        <title>The draft genome of Acinetobacter spp. strains.</title>
        <authorList>
            <person name="Qin J."/>
            <person name="Feng Y."/>
            <person name="Zong Z."/>
        </authorList>
    </citation>
    <scope>NUCLEOTIDE SEQUENCE [LARGE SCALE GENOMIC DNA]</scope>
    <source>
        <strain evidence="12 13">WCHAc060096</strain>
    </source>
</reference>
<dbReference type="InterPro" id="IPR001789">
    <property type="entry name" value="Sig_transdc_resp-reg_receiver"/>
</dbReference>
<dbReference type="FunFam" id="3.40.50.2300:FF:000021">
    <property type="entry name" value="Two-component system response regulator KdpE"/>
    <property type="match status" value="1"/>
</dbReference>
<evidence type="ECO:0000256" key="5">
    <source>
        <dbReference type="ARBA" id="ARBA00023015"/>
    </source>
</evidence>
<keyword evidence="3 8" id="KW-0597">Phosphoprotein</keyword>
<dbReference type="Proteomes" id="UP000269001">
    <property type="component" value="Unassembled WGS sequence"/>
</dbReference>
<keyword evidence="4" id="KW-0902">Two-component regulatory system</keyword>
<evidence type="ECO:0000256" key="9">
    <source>
        <dbReference type="PROSITE-ProRule" id="PRU01091"/>
    </source>
</evidence>
<evidence type="ECO:0000256" key="1">
    <source>
        <dbReference type="ARBA" id="ARBA00004496"/>
    </source>
</evidence>
<evidence type="ECO:0000259" key="11">
    <source>
        <dbReference type="PROSITE" id="PS51755"/>
    </source>
</evidence>
<dbReference type="GO" id="GO:0045893">
    <property type="term" value="P:positive regulation of DNA-templated transcription"/>
    <property type="evidence" value="ECO:0007669"/>
    <property type="project" value="UniProtKB-ARBA"/>
</dbReference>
<evidence type="ECO:0000256" key="6">
    <source>
        <dbReference type="ARBA" id="ARBA00023125"/>
    </source>
</evidence>
<dbReference type="Pfam" id="PF00072">
    <property type="entry name" value="Response_reg"/>
    <property type="match status" value="1"/>
</dbReference>
<dbReference type="SMART" id="SM00862">
    <property type="entry name" value="Trans_reg_C"/>
    <property type="match status" value="1"/>
</dbReference>
<dbReference type="RefSeq" id="WP_120371273.1">
    <property type="nucleotide sequence ID" value="NZ_LXGN01000034.1"/>
</dbReference>
<dbReference type="GO" id="GO:0032993">
    <property type="term" value="C:protein-DNA complex"/>
    <property type="evidence" value="ECO:0007669"/>
    <property type="project" value="TreeGrafter"/>
</dbReference>
<accession>A0A3A8E7T9</accession>
<dbReference type="CDD" id="cd00383">
    <property type="entry name" value="trans_reg_C"/>
    <property type="match status" value="1"/>
</dbReference>
<sequence length="234" mass="26476">MNHTLQNSVETRIVVIDDEPQIRKFLDIALRAQGYKTVLCETAMKGLETLASQGAELVILDLGLPDLDGREVLQELRTWSQVPVIVLSVRSDEQEKVALLDSGANDYMTKPFSVPELMARIRVVLRSQSLTGMKDQIDFDDGYLKVDLAQHQVFIDGNLINLSRKEFQLLALLLKHQGQLITQPQLLKELWGPTHQEDTHYLRILVAKLRHKLGDDAIQPKYIETVAGVGLRFI</sequence>
<evidence type="ECO:0000313" key="12">
    <source>
        <dbReference type="EMBL" id="RKG30877.1"/>
    </source>
</evidence>
<dbReference type="Pfam" id="PF00486">
    <property type="entry name" value="Trans_reg_C"/>
    <property type="match status" value="1"/>
</dbReference>